<evidence type="ECO:0000256" key="2">
    <source>
        <dbReference type="SAM" id="Phobius"/>
    </source>
</evidence>
<dbReference type="CDD" id="cd12087">
    <property type="entry name" value="TM_EGFR-like"/>
    <property type="match status" value="1"/>
</dbReference>
<feature type="region of interest" description="Disordered" evidence="1">
    <location>
        <begin position="181"/>
        <end position="207"/>
    </location>
</feature>
<keyword evidence="3" id="KW-1185">Reference proteome</keyword>
<proteinExistence type="predicted"/>
<dbReference type="Proteomes" id="UP000887574">
    <property type="component" value="Unplaced"/>
</dbReference>
<protein>
    <submittedName>
        <fullName evidence="4">Uncharacterized protein</fullName>
    </submittedName>
</protein>
<feature type="transmembrane region" description="Helical" evidence="2">
    <location>
        <begin position="56"/>
        <end position="83"/>
    </location>
</feature>
<keyword evidence="2" id="KW-1133">Transmembrane helix</keyword>
<feature type="compositionally biased region" description="Basic residues" evidence="1">
    <location>
        <begin position="193"/>
        <end position="202"/>
    </location>
</feature>
<keyword evidence="2" id="KW-0472">Membrane</keyword>
<keyword evidence="2" id="KW-0812">Transmembrane</keyword>
<dbReference type="AlphaFoldDB" id="A0A915EMQ1"/>
<feature type="compositionally biased region" description="Polar residues" evidence="1">
    <location>
        <begin position="142"/>
        <end position="151"/>
    </location>
</feature>
<evidence type="ECO:0000313" key="3">
    <source>
        <dbReference type="Proteomes" id="UP000887574"/>
    </source>
</evidence>
<sequence length="241" mass="26827">MLNLRKDPDGNGYLTNISLHGAPECEVKALFKYKQYKPLISGNPESLASDSLSTPAIVGISVGVVGAIAVLGLITFLLYCCLFKKEKKDEKEKVEPVVPKKEEQKQKQAVEGRAILDKRNRRRQLSLFLRSNQIRGRRSLQNYRNKASSLASPKKRQSRAYARGVPVGYRPEDCVRAVSLEKSLSPNTETRRRLPKSKKSSKNIHNGDLVGIGLKAEMAGIICIGQDSPINTFQTPAHRDE</sequence>
<reference evidence="4" key="1">
    <citation type="submission" date="2022-11" db="UniProtKB">
        <authorList>
            <consortium name="WormBaseParasite"/>
        </authorList>
    </citation>
    <scope>IDENTIFICATION</scope>
</reference>
<evidence type="ECO:0000256" key="1">
    <source>
        <dbReference type="SAM" id="MobiDB-lite"/>
    </source>
</evidence>
<organism evidence="3 4">
    <name type="scientific">Ditylenchus dipsaci</name>
    <dbReference type="NCBI Taxonomy" id="166011"/>
    <lineage>
        <taxon>Eukaryota</taxon>
        <taxon>Metazoa</taxon>
        <taxon>Ecdysozoa</taxon>
        <taxon>Nematoda</taxon>
        <taxon>Chromadorea</taxon>
        <taxon>Rhabditida</taxon>
        <taxon>Tylenchina</taxon>
        <taxon>Tylenchomorpha</taxon>
        <taxon>Sphaerularioidea</taxon>
        <taxon>Anguinidae</taxon>
        <taxon>Anguininae</taxon>
        <taxon>Ditylenchus</taxon>
    </lineage>
</organism>
<feature type="region of interest" description="Disordered" evidence="1">
    <location>
        <begin position="142"/>
        <end position="161"/>
    </location>
</feature>
<name>A0A915EMQ1_9BILA</name>
<accession>A0A915EMQ1</accession>
<dbReference type="WBParaSite" id="jg846">
    <property type="protein sequence ID" value="jg846"/>
    <property type="gene ID" value="jg846"/>
</dbReference>
<evidence type="ECO:0000313" key="4">
    <source>
        <dbReference type="WBParaSite" id="jg846"/>
    </source>
</evidence>